<dbReference type="PANTHER" id="PTHR33841">
    <property type="entry name" value="DNA METHYLTRANSFERASE YEEA-RELATED"/>
    <property type="match status" value="1"/>
</dbReference>
<dbReference type="GO" id="GO:0032259">
    <property type="term" value="P:methylation"/>
    <property type="evidence" value="ECO:0007669"/>
    <property type="project" value="UniProtKB-KW"/>
</dbReference>
<comment type="caution">
    <text evidence="4">The sequence shown here is derived from an EMBL/GenBank/DDBJ whole genome shotgun (WGS) entry which is preliminary data.</text>
</comment>
<accession>A0A523UP16</accession>
<gene>
    <name evidence="4" type="ORF">E3J62_10810</name>
</gene>
<name>A0A523UP16_UNCT6</name>
<dbReference type="Pfam" id="PF02384">
    <property type="entry name" value="N6_Mtase"/>
    <property type="match status" value="1"/>
</dbReference>
<dbReference type="EMBL" id="SOJN01000130">
    <property type="protein sequence ID" value="TET44293.1"/>
    <property type="molecule type" value="Genomic_DNA"/>
</dbReference>
<dbReference type="InterPro" id="IPR050953">
    <property type="entry name" value="N4_N6_ade-DNA_methylase"/>
</dbReference>
<keyword evidence="2" id="KW-0808">Transferase</keyword>
<keyword evidence="1" id="KW-0489">Methyltransferase</keyword>
<dbReference type="SUPFAM" id="SSF53335">
    <property type="entry name" value="S-adenosyl-L-methionine-dependent methyltransferases"/>
    <property type="match status" value="1"/>
</dbReference>
<evidence type="ECO:0000259" key="3">
    <source>
        <dbReference type="Pfam" id="PF02384"/>
    </source>
</evidence>
<dbReference type="Gene3D" id="3.40.50.150">
    <property type="entry name" value="Vaccinia Virus protein VP39"/>
    <property type="match status" value="1"/>
</dbReference>
<evidence type="ECO:0000313" key="5">
    <source>
        <dbReference type="Proteomes" id="UP000315525"/>
    </source>
</evidence>
<dbReference type="InterPro" id="IPR029063">
    <property type="entry name" value="SAM-dependent_MTases_sf"/>
</dbReference>
<dbReference type="AlphaFoldDB" id="A0A523UP16"/>
<proteinExistence type="predicted"/>
<protein>
    <recommendedName>
        <fullName evidence="3">DNA methylase adenine-specific domain-containing protein</fullName>
    </recommendedName>
</protein>
<dbReference type="InterPro" id="IPR003356">
    <property type="entry name" value="DNA_methylase_A-5"/>
</dbReference>
<feature type="domain" description="DNA methylase adenine-specific" evidence="3">
    <location>
        <begin position="101"/>
        <end position="200"/>
    </location>
</feature>
<evidence type="ECO:0000313" key="4">
    <source>
        <dbReference type="EMBL" id="TET44293.1"/>
    </source>
</evidence>
<evidence type="ECO:0000256" key="1">
    <source>
        <dbReference type="ARBA" id="ARBA00022603"/>
    </source>
</evidence>
<dbReference type="PANTHER" id="PTHR33841:SF4">
    <property type="entry name" value="RESTRICTION MODIFICATION SYSTEM DNA SPECIFICITY DOMAIN"/>
    <property type="match status" value="1"/>
</dbReference>
<evidence type="ECO:0000256" key="2">
    <source>
        <dbReference type="ARBA" id="ARBA00022679"/>
    </source>
</evidence>
<sequence>MLAKVYGSEIGDEALFVTHTYLAMLSRAIVTMALFPRARHTPKMFRGIVNGDFFKERNLANLAETDFFAWALDTSAEQTLLENIRGILTCLGVYDFDKLDGDILKELYEALVDPESRHTLGQHYTPDWLAELILDKINYTGGRLLDPACGSGTFLYAAVRRLRRMGKVSKRKLVKTITEDIIGIDIHPFAVLMAKANLLLSLKEEVAAYPHGKLGTELGILTFSFADLRQSFAGGHLGLSSNFYEDVVAVCDHPVNAQMCLTAQT</sequence>
<reference evidence="4 5" key="1">
    <citation type="submission" date="2019-03" db="EMBL/GenBank/DDBJ databases">
        <title>Metabolic potential of uncultured bacteria and archaea associated with petroleum seepage in deep-sea sediments.</title>
        <authorList>
            <person name="Dong X."/>
            <person name="Hubert C."/>
        </authorList>
    </citation>
    <scope>NUCLEOTIDE SEQUENCE [LARGE SCALE GENOMIC DNA]</scope>
    <source>
        <strain evidence="4">E44_bin18</strain>
    </source>
</reference>
<dbReference type="PRINTS" id="PR00507">
    <property type="entry name" value="N12N6MTFRASE"/>
</dbReference>
<organism evidence="4 5">
    <name type="scientific">candidate division TA06 bacterium</name>
    <dbReference type="NCBI Taxonomy" id="2250710"/>
    <lineage>
        <taxon>Bacteria</taxon>
        <taxon>Bacteria division TA06</taxon>
    </lineage>
</organism>
<dbReference type="Proteomes" id="UP000315525">
    <property type="component" value="Unassembled WGS sequence"/>
</dbReference>
<dbReference type="GO" id="GO:0008170">
    <property type="term" value="F:N-methyltransferase activity"/>
    <property type="evidence" value="ECO:0007669"/>
    <property type="project" value="InterPro"/>
</dbReference>
<dbReference type="GO" id="GO:0003677">
    <property type="term" value="F:DNA binding"/>
    <property type="evidence" value="ECO:0007669"/>
    <property type="project" value="InterPro"/>
</dbReference>